<gene>
    <name evidence="2" type="ORF">AnigIFM63604_005585</name>
    <name evidence="3" type="ORF">CAN33_001480</name>
</gene>
<feature type="region of interest" description="Disordered" evidence="1">
    <location>
        <begin position="29"/>
        <end position="51"/>
    </location>
</feature>
<comment type="caution">
    <text evidence="3">The sequence shown here is derived from an EMBL/GenBank/DDBJ whole genome shotgun (WGS) entry which is preliminary data.</text>
</comment>
<reference evidence="4" key="1">
    <citation type="submission" date="2018-10" db="EMBL/GenBank/DDBJ databases">
        <title>FDA dAtabase for Regulatory Grade micrObial Sequences (FDA-ARGOS): Supporting development and validation of Infectious Disease Dx tests.</title>
        <authorList>
            <person name="Kerrigan L."/>
            <person name="Tallon L."/>
            <person name="Sadzewicz L."/>
            <person name="Sengamalay N."/>
            <person name="Ott S."/>
            <person name="Godinez A."/>
            <person name="Nagaraj S."/>
            <person name="Vavikolanu K."/>
            <person name="Nadendla S."/>
            <person name="George J."/>
            <person name="Sichtig H."/>
        </authorList>
    </citation>
    <scope>NUCLEOTIDE SEQUENCE [LARGE SCALE GENOMIC DNA]</scope>
    <source>
        <strain evidence="4">FDAARGOS_311</strain>
    </source>
</reference>
<dbReference type="AlphaFoldDB" id="A0A254TXL7"/>
<reference evidence="3" key="2">
    <citation type="submission" date="2019-02" db="EMBL/GenBank/DDBJ databases">
        <title>FDA dAtabase for Regulatory Grade micrObial Sequences (FDA-ARGOS): Supporting development and validation of Infectious Disease Dx tests.</title>
        <authorList>
            <person name="Kerrigan L."/>
            <person name="Tallon L.J."/>
            <person name="Sadzewicz L."/>
            <person name="Sengamalay N."/>
            <person name="Ott S."/>
            <person name="Godinez A."/>
            <person name="Nagaraj S."/>
            <person name="Vavikolanu K."/>
            <person name="Vyas G."/>
            <person name="Nadendla S."/>
            <person name="Aluvathingal J."/>
            <person name="Sichtig H."/>
        </authorList>
    </citation>
    <scope>NUCLEOTIDE SEQUENCE</scope>
    <source>
        <strain evidence="3">FDAARGOS_311</strain>
    </source>
</reference>
<evidence type="ECO:0000313" key="4">
    <source>
        <dbReference type="Proteomes" id="UP000197666"/>
    </source>
</evidence>
<dbReference type="VEuPathDB" id="FungiDB:M747DRAFT_237350"/>
<evidence type="ECO:0000313" key="2">
    <source>
        <dbReference type="EMBL" id="GLA49616.1"/>
    </source>
</evidence>
<organism evidence="3 4">
    <name type="scientific">Aspergillus niger</name>
    <dbReference type="NCBI Taxonomy" id="5061"/>
    <lineage>
        <taxon>Eukaryota</taxon>
        <taxon>Fungi</taxon>
        <taxon>Dikarya</taxon>
        <taxon>Ascomycota</taxon>
        <taxon>Pezizomycotina</taxon>
        <taxon>Eurotiomycetes</taxon>
        <taxon>Eurotiomycetidae</taxon>
        <taxon>Eurotiales</taxon>
        <taxon>Aspergillaceae</taxon>
        <taxon>Aspergillus</taxon>
        <taxon>Aspergillus subgen. Circumdati</taxon>
    </lineage>
</organism>
<dbReference type="EMBL" id="BRPB01000031">
    <property type="protein sequence ID" value="GLA49616.1"/>
    <property type="molecule type" value="Genomic_DNA"/>
</dbReference>
<protein>
    <submittedName>
        <fullName evidence="3">Lysophospholipase catalytic domain family protein</fullName>
    </submittedName>
</protein>
<dbReference type="VEuPathDB" id="FungiDB:An04g03340"/>
<dbReference type="Proteomes" id="UP001144191">
    <property type="component" value="Unassembled WGS sequence"/>
</dbReference>
<proteinExistence type="predicted"/>
<dbReference type="VEuPathDB" id="FungiDB:ASPNIDRAFT2_1186965"/>
<dbReference type="OrthoDB" id="4179303at2759"/>
<reference evidence="2" key="3">
    <citation type="submission" date="2022-07" db="EMBL/GenBank/DDBJ databases">
        <title>Taxonomy of Aspergillus series Nigri: significant species reduction supported by multi-species coalescent approaches.</title>
        <authorList>
            <person name="Bian C."/>
            <person name="Kusuya Y."/>
            <person name="Sklenar F."/>
            <person name="D'hooge E."/>
            <person name="Yaguchi T."/>
            <person name="Takahashi H."/>
            <person name="Hubka V."/>
        </authorList>
    </citation>
    <scope>NUCLEOTIDE SEQUENCE</scope>
    <source>
        <strain evidence="2">IFM 63604</strain>
    </source>
</reference>
<name>A0A254TXL7_ASPNG</name>
<sequence>MERPRHIEDLADELISDILSYLLGSEYLSPEPSPTSPQGSSRDSDNGTTHAFGEKSELDRFRLVCRRFKRIGTPRKFTSFVLRFSSHEFRRLEDLLNMQLACHVRYFTYMVRPFYQGSGWSHILDGVDVDNLPVSSIHRRRLDDQKYILDSNLDLRLLRRAIAAFSSLQQVKLLRLQDEADEQLLDHIRERSLGRTTRLDWEPACTRAITSLSISLLESNCNSVRFVGPQISPEATVRLLQAPSTSLSALGARLASLDVTFHSAAKLSTYMETLSNVFHDFFLAAKNLTTIHLGFPTNAPLDLALEQIFHHVQWKRLRTLSIQGWRLGSEEIIAFIRRHRRQLRNVRLASVYLRPGGRWREVLTVLHDEMDLLERIDLRGIDYTSNFDANINTNAHHNADAAGPGTGSSQTPTLAIVVQPTPDMAPHKAFLNMDYYSNSGPPGKTRRSFSETTLEQLRGHTSDVLGDNGESVSHDQRLLWEAWVLSSQRSNVHRRV</sequence>
<feature type="compositionally biased region" description="Polar residues" evidence="1">
    <location>
        <begin position="36"/>
        <end position="49"/>
    </location>
</feature>
<dbReference type="EMBL" id="NKJJ02000006">
    <property type="protein sequence ID" value="TPR03707.1"/>
    <property type="molecule type" value="Genomic_DNA"/>
</dbReference>
<accession>A0A254TXL7</accession>
<dbReference type="Proteomes" id="UP000197666">
    <property type="component" value="Unassembled WGS sequence"/>
</dbReference>
<dbReference type="VEuPathDB" id="FungiDB:ATCC64974_79240"/>
<evidence type="ECO:0000313" key="3">
    <source>
        <dbReference type="EMBL" id="TPR03707.1"/>
    </source>
</evidence>
<evidence type="ECO:0000256" key="1">
    <source>
        <dbReference type="SAM" id="MobiDB-lite"/>
    </source>
</evidence>